<keyword evidence="3" id="KW-1185">Reference proteome</keyword>
<dbReference type="CDD" id="cd09917">
    <property type="entry name" value="F-box_SF"/>
    <property type="match status" value="1"/>
</dbReference>
<evidence type="ECO:0000313" key="3">
    <source>
        <dbReference type="Proteomes" id="UP000683000"/>
    </source>
</evidence>
<comment type="caution">
    <text evidence="2">The sequence shown here is derived from an EMBL/GenBank/DDBJ whole genome shotgun (WGS) entry which is preliminary data.</text>
</comment>
<feature type="domain" description="F-box" evidence="1">
    <location>
        <begin position="1"/>
        <end position="50"/>
    </location>
</feature>
<dbReference type="OrthoDB" id="3226064at2759"/>
<dbReference type="InterPro" id="IPR001810">
    <property type="entry name" value="F-box_dom"/>
</dbReference>
<dbReference type="EMBL" id="JAGFBS010000010">
    <property type="protein sequence ID" value="KAG6376852.1"/>
    <property type="molecule type" value="Genomic_DNA"/>
</dbReference>
<gene>
    <name evidence="2" type="ORF">JVT61DRAFT_878</name>
</gene>
<protein>
    <recommendedName>
        <fullName evidence="1">F-box domain-containing protein</fullName>
    </recommendedName>
</protein>
<reference evidence="2" key="1">
    <citation type="submission" date="2021-03" db="EMBL/GenBank/DDBJ databases">
        <title>Evolutionary innovations through gain and loss of genes in the ectomycorrhizal Boletales.</title>
        <authorList>
            <person name="Wu G."/>
            <person name="Miyauchi S."/>
            <person name="Morin E."/>
            <person name="Yang Z.-L."/>
            <person name="Xu J."/>
            <person name="Martin F.M."/>
        </authorList>
    </citation>
    <scope>NUCLEOTIDE SEQUENCE</scope>
    <source>
        <strain evidence="2">BR01</strain>
    </source>
</reference>
<evidence type="ECO:0000259" key="1">
    <source>
        <dbReference type="PROSITE" id="PS50181"/>
    </source>
</evidence>
<accession>A0A8I2YU92</accession>
<dbReference type="AlphaFoldDB" id="A0A8I2YU92"/>
<evidence type="ECO:0000313" key="2">
    <source>
        <dbReference type="EMBL" id="KAG6376852.1"/>
    </source>
</evidence>
<dbReference type="Proteomes" id="UP000683000">
    <property type="component" value="Unassembled WGS sequence"/>
</dbReference>
<sequence>MINLADLSLEIIDRILFALDPLDIARVSQTSRPFYETIYGPLHRQFWRGLYLAQPLDDPRRTVTCLGRHRDDNNIDWKGELERIVRARAVMQRPAICRREERCQVLHTCIDLLTNIPPVSSPDGAGKMSRNVRWMQQRIGNGAFLERESWEALSEEEEQLLARLHVLYGLTSRDLALERRRIVQAFVYSLRHHTAERAYGPFVPDGTRRVDWVFISMFQHDLGMLLVDLDDNDGECYFCPLGLLFSQSIIPRGLNLDVEEDWAGMEGLWSVRYGFIDHREFILYNDPSVPDNEPQDTSIFDDAEETLATLDIYIRVSGIEPDPCHPTRPQINIIGEVDGKFNIVGFVKLTDDDQVWCHYGAGNDNQMVWK</sequence>
<proteinExistence type="predicted"/>
<organism evidence="2 3">
    <name type="scientific">Boletus reticuloceps</name>
    <dbReference type="NCBI Taxonomy" id="495285"/>
    <lineage>
        <taxon>Eukaryota</taxon>
        <taxon>Fungi</taxon>
        <taxon>Dikarya</taxon>
        <taxon>Basidiomycota</taxon>
        <taxon>Agaricomycotina</taxon>
        <taxon>Agaricomycetes</taxon>
        <taxon>Agaricomycetidae</taxon>
        <taxon>Boletales</taxon>
        <taxon>Boletineae</taxon>
        <taxon>Boletaceae</taxon>
        <taxon>Boletoideae</taxon>
        <taxon>Boletus</taxon>
    </lineage>
</organism>
<dbReference type="PROSITE" id="PS50181">
    <property type="entry name" value="FBOX"/>
    <property type="match status" value="1"/>
</dbReference>
<dbReference type="SUPFAM" id="SSF81383">
    <property type="entry name" value="F-box domain"/>
    <property type="match status" value="1"/>
</dbReference>
<dbReference type="InterPro" id="IPR036047">
    <property type="entry name" value="F-box-like_dom_sf"/>
</dbReference>
<name>A0A8I2YU92_9AGAM</name>